<keyword evidence="2" id="KW-1185">Reference proteome</keyword>
<dbReference type="EMBL" id="BAABBV010000002">
    <property type="protein sequence ID" value="GAA4166167.1"/>
    <property type="molecule type" value="Genomic_DNA"/>
</dbReference>
<reference evidence="1" key="1">
    <citation type="journal article" date="2014" name="Int. J. Syst. Evol. Microbiol.">
        <title>Complete genome of a new Firmicutes species belonging to the dominant human colonic microbiota ('Ruminococcus bicirculans') reveals two chromosomes and a selective capacity to utilize plant glucans.</title>
        <authorList>
            <consortium name="NISC Comparative Sequencing Program"/>
            <person name="Wegmann U."/>
            <person name="Louis P."/>
            <person name="Goesmann A."/>
            <person name="Henrissat B."/>
            <person name="Duncan S.H."/>
            <person name="Flint H.J."/>
        </authorList>
    </citation>
    <scope>NUCLEOTIDE SEQUENCE</scope>
    <source>
        <strain evidence="1">JCM 17590</strain>
    </source>
</reference>
<dbReference type="Proteomes" id="UP001415169">
    <property type="component" value="Unassembled WGS sequence"/>
</dbReference>
<comment type="caution">
    <text evidence="1">The sequence shown here is derived from an EMBL/GenBank/DDBJ whole genome shotgun (WGS) entry which is preliminary data.</text>
</comment>
<evidence type="ECO:0000313" key="1">
    <source>
        <dbReference type="EMBL" id="GAA4166167.1"/>
    </source>
</evidence>
<gene>
    <name evidence="1" type="ORF">GCM10022286_30390</name>
</gene>
<accession>A0ABP7ZNN3</accession>
<reference evidence="1" key="2">
    <citation type="submission" date="2023-12" db="EMBL/GenBank/DDBJ databases">
        <authorList>
            <person name="Sun Q."/>
            <person name="Inoue M."/>
        </authorList>
    </citation>
    <scope>NUCLEOTIDE SEQUENCE</scope>
    <source>
        <strain evidence="1">JCM 17590</strain>
    </source>
</reference>
<evidence type="ECO:0000313" key="2">
    <source>
        <dbReference type="Proteomes" id="UP001415169"/>
    </source>
</evidence>
<organism evidence="1 2">
    <name type="scientific">Gryllotalpicola daejeonensis</name>
    <dbReference type="NCBI Taxonomy" id="993087"/>
    <lineage>
        <taxon>Bacteria</taxon>
        <taxon>Bacillati</taxon>
        <taxon>Actinomycetota</taxon>
        <taxon>Actinomycetes</taxon>
        <taxon>Micrococcales</taxon>
        <taxon>Microbacteriaceae</taxon>
        <taxon>Gryllotalpicola</taxon>
    </lineage>
</organism>
<proteinExistence type="predicted"/>
<evidence type="ECO:0008006" key="3">
    <source>
        <dbReference type="Google" id="ProtNLM"/>
    </source>
</evidence>
<sequence length="137" mass="14498">MSAATMPAPAQQRQVRALALPRAGDVDRIPRELLAAADFVLVSHQDQYRQAVKAGAQPILVTRSFSVTDSRGRARLLLGALIGPWRWRRVLLNEGIGSLAIAGDGGLPSVRGALGFRIAALLAGIAVVRPRTEGALS</sequence>
<name>A0ABP7ZNN3_9MICO</name>
<protein>
    <recommendedName>
        <fullName evidence="3">Hydroxyacid dehydrogenase</fullName>
    </recommendedName>
</protein>